<dbReference type="GO" id="GO:0003746">
    <property type="term" value="F:translation elongation factor activity"/>
    <property type="evidence" value="ECO:0007669"/>
    <property type="project" value="UniProtKB-KW"/>
</dbReference>
<dbReference type="SUPFAM" id="SSF52540">
    <property type="entry name" value="P-loop containing nucleoside triphosphate hydrolases"/>
    <property type="match status" value="1"/>
</dbReference>
<dbReference type="Gene3D" id="3.30.230.10">
    <property type="match status" value="1"/>
</dbReference>
<keyword evidence="3 9" id="KW-0251">Elongation factor</keyword>
<evidence type="ECO:0000259" key="8">
    <source>
        <dbReference type="SMART" id="SM00889"/>
    </source>
</evidence>
<dbReference type="Pfam" id="PF14492">
    <property type="entry name" value="EFG_III"/>
    <property type="match status" value="1"/>
</dbReference>
<dbReference type="SUPFAM" id="SSF54211">
    <property type="entry name" value="Ribosomal protein S5 domain 2-like"/>
    <property type="match status" value="1"/>
</dbReference>
<dbReference type="Gene3D" id="3.40.50.300">
    <property type="entry name" value="P-loop containing nucleotide triphosphate hydrolases"/>
    <property type="match status" value="1"/>
</dbReference>
<evidence type="ECO:0000256" key="4">
    <source>
        <dbReference type="ARBA" id="ARBA00022917"/>
    </source>
</evidence>
<dbReference type="InterPro" id="IPR035647">
    <property type="entry name" value="EFG_III/V"/>
</dbReference>
<proteinExistence type="predicted"/>
<dbReference type="InterPro" id="IPR041095">
    <property type="entry name" value="EFG_II"/>
</dbReference>
<keyword evidence="5" id="KW-0342">GTP-binding</keyword>
<dbReference type="CDD" id="cd03713">
    <property type="entry name" value="EFG_mtEFG_C"/>
    <property type="match status" value="1"/>
</dbReference>
<keyword evidence="4" id="KW-0648">Protein biosynthesis</keyword>
<evidence type="ECO:0000256" key="2">
    <source>
        <dbReference type="ARBA" id="ARBA00022741"/>
    </source>
</evidence>
<dbReference type="NCBIfam" id="NF009379">
    <property type="entry name" value="PRK12740.1-3"/>
    <property type="match status" value="1"/>
</dbReference>
<dbReference type="Pfam" id="PF03764">
    <property type="entry name" value="EFG_IV"/>
    <property type="match status" value="1"/>
</dbReference>
<feature type="domain" description="Elongation factor EFG" evidence="7">
    <location>
        <begin position="544"/>
        <end position="634"/>
    </location>
</feature>
<dbReference type="Proteomes" id="UP001652542">
    <property type="component" value="Unassembled WGS sequence"/>
</dbReference>
<evidence type="ECO:0000256" key="6">
    <source>
        <dbReference type="ARBA" id="ARBA00024731"/>
    </source>
</evidence>
<dbReference type="InterPro" id="IPR014721">
    <property type="entry name" value="Ribsml_uS5_D2-typ_fold_subgr"/>
</dbReference>
<dbReference type="InterPro" id="IPR020568">
    <property type="entry name" value="Ribosomal_Su5_D2-typ_SF"/>
</dbReference>
<dbReference type="RefSeq" id="WP_263734177.1">
    <property type="nucleotide sequence ID" value="NZ_JAOWKY010000001.1"/>
</dbReference>
<comment type="function">
    <text evidence="6">Catalyzes the GTP-dependent ribosomal translocation step during translation elongation. During this step, the ribosome changes from the pre-translocational (PRE) to the post-translocational (POST) state as the newly formed A-site-bound peptidyl-tRNA and P-site-bound deacylated tRNA move to the P and E sites, respectively. Catalyzes the coordinated movement of the two tRNA molecules, the mRNA and conformational changes in the ribosome.</text>
</comment>
<evidence type="ECO:0000256" key="1">
    <source>
        <dbReference type="ARBA" id="ARBA00017872"/>
    </source>
</evidence>
<dbReference type="Gene3D" id="3.30.70.870">
    <property type="entry name" value="Elongation Factor G (Translational Gtpase), domain 3"/>
    <property type="match status" value="1"/>
</dbReference>
<dbReference type="PANTHER" id="PTHR43261">
    <property type="entry name" value="TRANSLATION ELONGATION FACTOR G-RELATED"/>
    <property type="match status" value="1"/>
</dbReference>
<evidence type="ECO:0000256" key="5">
    <source>
        <dbReference type="ARBA" id="ARBA00023134"/>
    </source>
</evidence>
<dbReference type="Pfam" id="PF00679">
    <property type="entry name" value="EFG_C"/>
    <property type="match status" value="1"/>
</dbReference>
<dbReference type="InterPro" id="IPR000640">
    <property type="entry name" value="EFG_V-like"/>
</dbReference>
<evidence type="ECO:0000259" key="7">
    <source>
        <dbReference type="SMART" id="SM00838"/>
    </source>
</evidence>
<organism evidence="9 10">
    <name type="scientific">Albidovulum marisflavi</name>
    <dbReference type="NCBI Taxonomy" id="2984159"/>
    <lineage>
        <taxon>Bacteria</taxon>
        <taxon>Pseudomonadati</taxon>
        <taxon>Pseudomonadota</taxon>
        <taxon>Alphaproteobacteria</taxon>
        <taxon>Rhodobacterales</taxon>
        <taxon>Paracoccaceae</taxon>
        <taxon>Albidovulum</taxon>
    </lineage>
</organism>
<dbReference type="SMART" id="SM00889">
    <property type="entry name" value="EFG_IV"/>
    <property type="match status" value="1"/>
</dbReference>
<dbReference type="SMART" id="SM00838">
    <property type="entry name" value="EFG_C"/>
    <property type="match status" value="1"/>
</dbReference>
<reference evidence="9 10" key="1">
    <citation type="submission" date="2022-10" db="EMBL/GenBank/DDBJ databases">
        <title>Defluviimonas sp. nov., isolated from ocean surface water.</title>
        <authorList>
            <person name="He W."/>
            <person name="Wang L."/>
            <person name="Zhang D.-F."/>
        </authorList>
    </citation>
    <scope>NUCLEOTIDE SEQUENCE [LARGE SCALE GENOMIC DNA]</scope>
    <source>
        <strain evidence="9 10">WL0002</strain>
    </source>
</reference>
<evidence type="ECO:0000256" key="3">
    <source>
        <dbReference type="ARBA" id="ARBA00022768"/>
    </source>
</evidence>
<keyword evidence="10" id="KW-1185">Reference proteome</keyword>
<dbReference type="InterPro" id="IPR000795">
    <property type="entry name" value="T_Tr_GTP-bd_dom"/>
</dbReference>
<accession>A0ABT2ZBQ4</accession>
<gene>
    <name evidence="9" type="ORF">OEW28_08020</name>
</gene>
<dbReference type="CDD" id="cd01434">
    <property type="entry name" value="EFG_mtEFG1_IV"/>
    <property type="match status" value="1"/>
</dbReference>
<dbReference type="EMBL" id="JAOWKY010000001">
    <property type="protein sequence ID" value="MCV2868573.1"/>
    <property type="molecule type" value="Genomic_DNA"/>
</dbReference>
<dbReference type="InterPro" id="IPR005517">
    <property type="entry name" value="Transl_elong_EFG/EF2_IV"/>
</dbReference>
<protein>
    <recommendedName>
        <fullName evidence="1">Elongation factor G</fullName>
    </recommendedName>
</protein>
<evidence type="ECO:0000313" key="9">
    <source>
        <dbReference type="EMBL" id="MCV2868573.1"/>
    </source>
</evidence>
<dbReference type="InterPro" id="IPR035649">
    <property type="entry name" value="EFG_V"/>
</dbReference>
<dbReference type="Pfam" id="PF00009">
    <property type="entry name" value="GTP_EFTU"/>
    <property type="match status" value="1"/>
</dbReference>
<feature type="domain" description="Translation elongation factor EFG/EF2" evidence="8">
    <location>
        <begin position="425"/>
        <end position="542"/>
    </location>
</feature>
<dbReference type="SUPFAM" id="SSF54980">
    <property type="entry name" value="EF-G C-terminal domain-like"/>
    <property type="match status" value="2"/>
</dbReference>
<evidence type="ECO:0000313" key="10">
    <source>
        <dbReference type="Proteomes" id="UP001652542"/>
    </source>
</evidence>
<sequence length="641" mass="68839">MRCITVLGPSHSGKSELVKQLATLDGTPARVETAGHLALTRFGFMGEDWCAIDMAGGPEFARMAGAPLLASDVAILCVAADPDEAVLAAPWLRAIEEAGVPCMIFINRMDAPKGRVRDIVSALQAYTNHAIVLRQIPIREGGQVVGAIDLISERAWRYREGQPSTLVAIPKAEVDREHEARAELLEHMSDFDDALLEELIEDHEPATGALFAIARRETQDSVLIPTFMGAASHMNGVMRLMKALRHEAPQVDALKARLGQSDALAVGFHAQNRKHLGKCVFLRALAEGVAVGAQLGGDNLGGMTEMGGKSQVDRLPPGEIALTVKSDQLDAGKLFSSSAVHAAPDWARGCPPALTRIVKPANERDEVRLSTALSRLAEADPTLSVGQDEGTGHVAIRLQGPMHQRQTLAALAEDFGIEVTIDAPAPRYCETISSRVEEHYRHRKQSGGAGQFADVALTVSPVGRGEGFRFDEVVKGGAVPRNYIPSVEEGAREALTKGPMGFPVIDISVTLTDGKSHSVDSSDYAFRTAGRMGVREALQKAGPVLLQPIERVDIHVPSIYSGAMVSLVSSMKGQVLGFDADPAFRGWDIFRALIPASATEDLVMALGSSTQGTAWHETEFDHYEEIYGKEADKISKEHAVA</sequence>
<comment type="caution">
    <text evidence="9">The sequence shown here is derived from an EMBL/GenBank/DDBJ whole genome shotgun (WGS) entry which is preliminary data.</text>
</comment>
<dbReference type="Gene3D" id="3.30.70.240">
    <property type="match status" value="1"/>
</dbReference>
<dbReference type="PANTHER" id="PTHR43261:SF7">
    <property type="entry name" value="ELONGATION FACTOR G-LIKE PROTEIN"/>
    <property type="match status" value="1"/>
</dbReference>
<name>A0ABT2ZBQ4_9RHOB</name>
<dbReference type="InterPro" id="IPR027417">
    <property type="entry name" value="P-loop_NTPase"/>
</dbReference>
<dbReference type="InterPro" id="IPR047872">
    <property type="entry name" value="EFG_IV"/>
</dbReference>
<keyword evidence="2" id="KW-0547">Nucleotide-binding</keyword>